<dbReference type="PANTHER" id="PTHR30469:SF15">
    <property type="entry name" value="HLYD FAMILY OF SECRETION PROTEINS"/>
    <property type="match status" value="1"/>
</dbReference>
<reference evidence="5 6" key="1">
    <citation type="submission" date="2019-03" db="EMBL/GenBank/DDBJ databases">
        <title>Deep-cultivation of Planctomycetes and their phenomic and genomic characterization uncovers novel biology.</title>
        <authorList>
            <person name="Wiegand S."/>
            <person name="Jogler M."/>
            <person name="Boedeker C."/>
            <person name="Pinto D."/>
            <person name="Vollmers J."/>
            <person name="Rivas-Marin E."/>
            <person name="Kohn T."/>
            <person name="Peeters S.H."/>
            <person name="Heuer A."/>
            <person name="Rast P."/>
            <person name="Oberbeckmann S."/>
            <person name="Bunk B."/>
            <person name="Jeske O."/>
            <person name="Meyerdierks A."/>
            <person name="Storesund J.E."/>
            <person name="Kallscheuer N."/>
            <person name="Luecker S."/>
            <person name="Lage O.M."/>
            <person name="Pohl T."/>
            <person name="Merkel B.J."/>
            <person name="Hornburger P."/>
            <person name="Mueller R.-W."/>
            <person name="Bruemmer F."/>
            <person name="Labrenz M."/>
            <person name="Spormann A.M."/>
            <person name="Op den Camp H."/>
            <person name="Overmann J."/>
            <person name="Amann R."/>
            <person name="Jetten M.S.M."/>
            <person name="Mascher T."/>
            <person name="Medema M.H."/>
            <person name="Devos D.P."/>
            <person name="Kaster A.-K."/>
            <person name="Ovreas L."/>
            <person name="Rohde M."/>
            <person name="Galperin M.Y."/>
            <person name="Jogler C."/>
        </authorList>
    </citation>
    <scope>NUCLEOTIDE SEQUENCE [LARGE SCALE GENOMIC DNA]</scope>
    <source>
        <strain evidence="5 6">Enr13</strain>
    </source>
</reference>
<protein>
    <submittedName>
        <fullName evidence="5">Multidrug resistance protein MdtE</fullName>
    </submittedName>
</protein>
<evidence type="ECO:0000259" key="3">
    <source>
        <dbReference type="Pfam" id="PF00364"/>
    </source>
</evidence>
<dbReference type="PANTHER" id="PTHR30469">
    <property type="entry name" value="MULTIDRUG RESISTANCE PROTEIN MDTA"/>
    <property type="match status" value="1"/>
</dbReference>
<dbReference type="OrthoDB" id="268285at2"/>
<dbReference type="Pfam" id="PF00364">
    <property type="entry name" value="Biotin_lipoyl"/>
    <property type="match status" value="1"/>
</dbReference>
<dbReference type="Gene3D" id="2.40.50.100">
    <property type="match status" value="1"/>
</dbReference>
<dbReference type="InterPro" id="IPR006143">
    <property type="entry name" value="RND_pump_MFP"/>
</dbReference>
<feature type="domain" description="Lipoyl-binding" evidence="3">
    <location>
        <begin position="45"/>
        <end position="75"/>
    </location>
</feature>
<feature type="coiled-coil region" evidence="2">
    <location>
        <begin position="97"/>
        <end position="166"/>
    </location>
</feature>
<sequence>MKLCHQPSDLRIRPLPSVLIAVLALSCRVSLATEVQGYTEPIRTIEVASDETGTVAEVLVRQGQKVEQDQPLLRLNSQVHLAQLEVAKQQMNAEGRLDAARAEVELTSQRLKTLESLRQSGHARRAELQRAAKEFQVAQANLRSVVEEMETRRLEHQRLLTQMERRVIHAPVSGIVTELHKEPGEFVAPNKPDVVTLVQLDTLLANFSLLGPQAEQLTTGQAIQLQFGESGQSISGVVHFISPVTDAESGTVLVKIAISNPDGTLRSGARCTIRLKD</sequence>
<accession>A0A518HZE8</accession>
<dbReference type="SUPFAM" id="SSF111369">
    <property type="entry name" value="HlyD-like secretion proteins"/>
    <property type="match status" value="1"/>
</dbReference>
<organism evidence="5 6">
    <name type="scientific">Stieleria neptunia</name>
    <dbReference type="NCBI Taxonomy" id="2527979"/>
    <lineage>
        <taxon>Bacteria</taxon>
        <taxon>Pseudomonadati</taxon>
        <taxon>Planctomycetota</taxon>
        <taxon>Planctomycetia</taxon>
        <taxon>Pirellulales</taxon>
        <taxon>Pirellulaceae</taxon>
        <taxon>Stieleria</taxon>
    </lineage>
</organism>
<evidence type="ECO:0000313" key="6">
    <source>
        <dbReference type="Proteomes" id="UP000319004"/>
    </source>
</evidence>
<dbReference type="Gene3D" id="1.10.287.470">
    <property type="entry name" value="Helix hairpin bin"/>
    <property type="match status" value="1"/>
</dbReference>
<name>A0A518HZE8_9BACT</name>
<dbReference type="NCBIfam" id="TIGR01730">
    <property type="entry name" value="RND_mfp"/>
    <property type="match status" value="1"/>
</dbReference>
<evidence type="ECO:0000256" key="2">
    <source>
        <dbReference type="SAM" id="Coils"/>
    </source>
</evidence>
<comment type="similarity">
    <text evidence="1">Belongs to the membrane fusion protein (MFP) (TC 8.A.1) family.</text>
</comment>
<evidence type="ECO:0000259" key="4">
    <source>
        <dbReference type="Pfam" id="PF25954"/>
    </source>
</evidence>
<dbReference type="PROSITE" id="PS51257">
    <property type="entry name" value="PROKAR_LIPOPROTEIN"/>
    <property type="match status" value="1"/>
</dbReference>
<dbReference type="InterPro" id="IPR058792">
    <property type="entry name" value="Beta-barrel_RND_2"/>
</dbReference>
<dbReference type="RefSeq" id="WP_145390368.1">
    <property type="nucleotide sequence ID" value="NZ_CP037423.1"/>
</dbReference>
<evidence type="ECO:0000256" key="1">
    <source>
        <dbReference type="ARBA" id="ARBA00009477"/>
    </source>
</evidence>
<dbReference type="Gene3D" id="2.40.30.170">
    <property type="match status" value="1"/>
</dbReference>
<dbReference type="Proteomes" id="UP000319004">
    <property type="component" value="Chromosome"/>
</dbReference>
<keyword evidence="2" id="KW-0175">Coiled coil</keyword>
<dbReference type="InterPro" id="IPR000089">
    <property type="entry name" value="Biotin_lipoyl"/>
</dbReference>
<keyword evidence="6" id="KW-1185">Reference proteome</keyword>
<dbReference type="GO" id="GO:1990281">
    <property type="term" value="C:efflux pump complex"/>
    <property type="evidence" value="ECO:0007669"/>
    <property type="project" value="TreeGrafter"/>
</dbReference>
<proteinExistence type="inferred from homology"/>
<evidence type="ECO:0000313" key="5">
    <source>
        <dbReference type="EMBL" id="QDV46220.1"/>
    </source>
</evidence>
<feature type="domain" description="CusB-like beta-barrel" evidence="4">
    <location>
        <begin position="213"/>
        <end position="276"/>
    </location>
</feature>
<dbReference type="AlphaFoldDB" id="A0A518HZE8"/>
<dbReference type="Pfam" id="PF25954">
    <property type="entry name" value="Beta-barrel_RND_2"/>
    <property type="match status" value="1"/>
</dbReference>
<dbReference type="KEGG" id="snep:Enr13x_61290"/>
<dbReference type="GO" id="GO:0015562">
    <property type="term" value="F:efflux transmembrane transporter activity"/>
    <property type="evidence" value="ECO:0007669"/>
    <property type="project" value="TreeGrafter"/>
</dbReference>
<dbReference type="EMBL" id="CP037423">
    <property type="protein sequence ID" value="QDV46220.1"/>
    <property type="molecule type" value="Genomic_DNA"/>
</dbReference>
<gene>
    <name evidence="5" type="primary">mdtE</name>
    <name evidence="5" type="ORF">Enr13x_61290</name>
</gene>